<dbReference type="EMBL" id="CAADRA010005501">
    <property type="protein sequence ID" value="VFT90591.1"/>
    <property type="molecule type" value="Genomic_DNA"/>
</dbReference>
<name>A0A485KZH9_9STRA</name>
<proteinExistence type="predicted"/>
<dbReference type="PANTHER" id="PTHR37066">
    <property type="entry name" value="HELICASE-ASSOCIATED"/>
    <property type="match status" value="1"/>
</dbReference>
<sequence>MAGKLMTPEEVDRMFERAIEKIEGLYAGKEKQPPATAASVQPSTPTALPSKEKVRRKKRLPLGNYGSLESQKMLLKLARIEHNKQKKKSDFTILPAVFDVPDEEPYPEAIRGETININGFRSLKPKDKIHPKIGKKLDDMKFVWDLDQHTWKMNIWALKLYKVLHHDDLDIDPSYRIPNKDTAFARDMWNYPLGAWLARIRANARTLPEDKKRLLADVGVQWSE</sequence>
<evidence type="ECO:0000313" key="2">
    <source>
        <dbReference type="EMBL" id="KAF0695409.1"/>
    </source>
</evidence>
<gene>
    <name evidence="3" type="primary">Aste57867_13758</name>
    <name evidence="2" type="ORF">As57867_013708</name>
    <name evidence="3" type="ORF">ASTE57867_13758</name>
</gene>
<evidence type="ECO:0000313" key="4">
    <source>
        <dbReference type="Proteomes" id="UP000332933"/>
    </source>
</evidence>
<feature type="compositionally biased region" description="Polar residues" evidence="1">
    <location>
        <begin position="38"/>
        <end position="47"/>
    </location>
</feature>
<accession>A0A485KZH9</accession>
<dbReference type="PANTHER" id="PTHR37066:SF1">
    <property type="entry name" value="LNS2_PITP DOMAIN-CONTAINING PROTEIN"/>
    <property type="match status" value="1"/>
</dbReference>
<evidence type="ECO:0000256" key="1">
    <source>
        <dbReference type="SAM" id="MobiDB-lite"/>
    </source>
</evidence>
<dbReference type="Proteomes" id="UP000332933">
    <property type="component" value="Unassembled WGS sequence"/>
</dbReference>
<evidence type="ECO:0000313" key="3">
    <source>
        <dbReference type="EMBL" id="VFT90591.1"/>
    </source>
</evidence>
<feature type="region of interest" description="Disordered" evidence="1">
    <location>
        <begin position="26"/>
        <end position="61"/>
    </location>
</feature>
<dbReference type="OrthoDB" id="60290at2759"/>
<protein>
    <submittedName>
        <fullName evidence="3">Aste57867_13758 protein</fullName>
    </submittedName>
</protein>
<keyword evidence="4" id="KW-1185">Reference proteome</keyword>
<reference evidence="2" key="2">
    <citation type="submission" date="2019-06" db="EMBL/GenBank/DDBJ databases">
        <title>Genomics analysis of Aphanomyces spp. identifies a new class of oomycete effector associated with host adaptation.</title>
        <authorList>
            <person name="Gaulin E."/>
        </authorList>
    </citation>
    <scope>NUCLEOTIDE SEQUENCE</scope>
    <source>
        <strain evidence="2">CBS 578.67</strain>
    </source>
</reference>
<dbReference type="EMBL" id="VJMH01005480">
    <property type="protein sequence ID" value="KAF0695409.1"/>
    <property type="molecule type" value="Genomic_DNA"/>
</dbReference>
<organism evidence="3 4">
    <name type="scientific">Aphanomyces stellatus</name>
    <dbReference type="NCBI Taxonomy" id="120398"/>
    <lineage>
        <taxon>Eukaryota</taxon>
        <taxon>Sar</taxon>
        <taxon>Stramenopiles</taxon>
        <taxon>Oomycota</taxon>
        <taxon>Saprolegniomycetes</taxon>
        <taxon>Saprolegniales</taxon>
        <taxon>Verrucalvaceae</taxon>
        <taxon>Aphanomyces</taxon>
    </lineage>
</organism>
<reference evidence="3 4" key="1">
    <citation type="submission" date="2019-03" db="EMBL/GenBank/DDBJ databases">
        <authorList>
            <person name="Gaulin E."/>
            <person name="Dumas B."/>
        </authorList>
    </citation>
    <scope>NUCLEOTIDE SEQUENCE [LARGE SCALE GENOMIC DNA]</scope>
    <source>
        <strain evidence="3">CBS 568.67</strain>
    </source>
</reference>
<dbReference type="AlphaFoldDB" id="A0A485KZH9"/>